<feature type="domain" description="Kinesin motor" evidence="6">
    <location>
        <begin position="1"/>
        <end position="335"/>
    </location>
</feature>
<dbReference type="InterPro" id="IPR001752">
    <property type="entry name" value="Kinesin_motor_dom"/>
</dbReference>
<dbReference type="InterPro" id="IPR027640">
    <property type="entry name" value="Kinesin-like_fam"/>
</dbReference>
<dbReference type="GO" id="GO:0005874">
    <property type="term" value="C:microtubule"/>
    <property type="evidence" value="ECO:0007669"/>
    <property type="project" value="UniProtKB-KW"/>
</dbReference>
<dbReference type="GO" id="GO:0007018">
    <property type="term" value="P:microtubule-based movement"/>
    <property type="evidence" value="ECO:0007669"/>
    <property type="project" value="InterPro"/>
</dbReference>
<dbReference type="AlphaFoldDB" id="A0A7S1N5X8"/>
<feature type="coiled-coil region" evidence="5">
    <location>
        <begin position="336"/>
        <end position="370"/>
    </location>
</feature>
<evidence type="ECO:0000256" key="4">
    <source>
        <dbReference type="RuleBase" id="RU000394"/>
    </source>
</evidence>
<feature type="binding site" evidence="3">
    <location>
        <begin position="78"/>
        <end position="85"/>
    </location>
    <ligand>
        <name>ATP</name>
        <dbReference type="ChEBI" id="CHEBI:30616"/>
    </ligand>
</feature>
<keyword evidence="3 4" id="KW-0505">Motor protein</keyword>
<accession>A0A7S1N5X8</accession>
<organism evidence="7">
    <name type="scientific">Eutreptiella gymnastica</name>
    <dbReference type="NCBI Taxonomy" id="73025"/>
    <lineage>
        <taxon>Eukaryota</taxon>
        <taxon>Discoba</taxon>
        <taxon>Euglenozoa</taxon>
        <taxon>Euglenida</taxon>
        <taxon>Spirocuta</taxon>
        <taxon>Euglenophyceae</taxon>
        <taxon>Eutreptiales</taxon>
        <taxon>Eutreptiaceae</taxon>
        <taxon>Eutreptiella</taxon>
    </lineage>
</organism>
<dbReference type="InterPro" id="IPR036961">
    <property type="entry name" value="Kinesin_motor_dom_sf"/>
</dbReference>
<dbReference type="Gene3D" id="3.40.850.10">
    <property type="entry name" value="Kinesin motor domain"/>
    <property type="match status" value="1"/>
</dbReference>
<comment type="similarity">
    <text evidence="3 4">Belongs to the TRAFAC class myosin-kinesin ATPase superfamily. Kinesin family.</text>
</comment>
<dbReference type="GO" id="GO:0005875">
    <property type="term" value="C:microtubule associated complex"/>
    <property type="evidence" value="ECO:0007669"/>
    <property type="project" value="TreeGrafter"/>
</dbReference>
<dbReference type="PROSITE" id="PS50067">
    <property type="entry name" value="KINESIN_MOTOR_2"/>
    <property type="match status" value="1"/>
</dbReference>
<dbReference type="PANTHER" id="PTHR47969:SF29">
    <property type="entry name" value="KINESIN-LIKE PROTEIN"/>
    <property type="match status" value="1"/>
</dbReference>
<dbReference type="SUPFAM" id="SSF52540">
    <property type="entry name" value="P-loop containing nucleoside triphosphate hydrolases"/>
    <property type="match status" value="1"/>
</dbReference>
<proteinExistence type="inferred from homology"/>
<name>A0A7S1N5X8_9EUGL</name>
<gene>
    <name evidence="7" type="ORF">EGYM00392_LOCUS10769</name>
</gene>
<dbReference type="GO" id="GO:0003777">
    <property type="term" value="F:microtubule motor activity"/>
    <property type="evidence" value="ECO:0007669"/>
    <property type="project" value="InterPro"/>
</dbReference>
<keyword evidence="5" id="KW-0175">Coiled coil</keyword>
<dbReference type="EMBL" id="HBGA01029322">
    <property type="protein sequence ID" value="CAD8999696.1"/>
    <property type="molecule type" value="Transcribed_RNA"/>
</dbReference>
<evidence type="ECO:0000256" key="1">
    <source>
        <dbReference type="ARBA" id="ARBA00022741"/>
    </source>
</evidence>
<dbReference type="GO" id="GO:0007052">
    <property type="term" value="P:mitotic spindle organization"/>
    <property type="evidence" value="ECO:0007669"/>
    <property type="project" value="TreeGrafter"/>
</dbReference>
<dbReference type="InterPro" id="IPR027417">
    <property type="entry name" value="P-loop_NTPase"/>
</dbReference>
<evidence type="ECO:0000256" key="2">
    <source>
        <dbReference type="ARBA" id="ARBA00022840"/>
    </source>
</evidence>
<dbReference type="SMART" id="SM00129">
    <property type="entry name" value="KISc"/>
    <property type="match status" value="1"/>
</dbReference>
<evidence type="ECO:0000259" key="6">
    <source>
        <dbReference type="PROSITE" id="PS50067"/>
    </source>
</evidence>
<keyword evidence="1 3" id="KW-0547">Nucleotide-binding</keyword>
<keyword evidence="4" id="KW-0493">Microtubule</keyword>
<dbReference type="InterPro" id="IPR019821">
    <property type="entry name" value="Kinesin_motor_CS"/>
</dbReference>
<dbReference type="PANTHER" id="PTHR47969">
    <property type="entry name" value="CHROMOSOME-ASSOCIATED KINESIN KIF4A-RELATED"/>
    <property type="match status" value="1"/>
</dbReference>
<dbReference type="CDD" id="cd00106">
    <property type="entry name" value="KISc"/>
    <property type="match status" value="1"/>
</dbReference>
<evidence type="ECO:0000313" key="7">
    <source>
        <dbReference type="EMBL" id="CAD8999696.1"/>
    </source>
</evidence>
<dbReference type="GO" id="GO:0008017">
    <property type="term" value="F:microtubule binding"/>
    <property type="evidence" value="ECO:0007669"/>
    <property type="project" value="InterPro"/>
</dbReference>
<dbReference type="PROSITE" id="PS00411">
    <property type="entry name" value="KINESIN_MOTOR_1"/>
    <property type="match status" value="1"/>
</dbReference>
<evidence type="ECO:0000256" key="5">
    <source>
        <dbReference type="SAM" id="Coils"/>
    </source>
</evidence>
<dbReference type="GO" id="GO:0051231">
    <property type="term" value="P:spindle elongation"/>
    <property type="evidence" value="ECO:0007669"/>
    <property type="project" value="TreeGrafter"/>
</dbReference>
<dbReference type="InterPro" id="IPR035892">
    <property type="entry name" value="C2_domain_sf"/>
</dbReference>
<dbReference type="Pfam" id="PF00225">
    <property type="entry name" value="Kinesin"/>
    <property type="match status" value="1"/>
</dbReference>
<dbReference type="PRINTS" id="PR00380">
    <property type="entry name" value="KINESINHEAVY"/>
</dbReference>
<reference evidence="7" key="1">
    <citation type="submission" date="2021-01" db="EMBL/GenBank/DDBJ databases">
        <authorList>
            <person name="Corre E."/>
            <person name="Pelletier E."/>
            <person name="Niang G."/>
            <person name="Scheremetjew M."/>
            <person name="Finn R."/>
            <person name="Kale V."/>
            <person name="Holt S."/>
            <person name="Cochrane G."/>
            <person name="Meng A."/>
            <person name="Brown T."/>
            <person name="Cohen L."/>
        </authorList>
    </citation>
    <scope>NUCLEOTIDE SEQUENCE</scope>
    <source>
        <strain evidence="7">NIES-381</strain>
    </source>
</reference>
<protein>
    <recommendedName>
        <fullName evidence="4">Kinesin-like protein</fullName>
    </recommendedName>
</protein>
<dbReference type="SUPFAM" id="SSF49562">
    <property type="entry name" value="C2 domain (Calcium/lipid-binding domain, CaLB)"/>
    <property type="match status" value="1"/>
</dbReference>
<keyword evidence="2 3" id="KW-0067">ATP-binding</keyword>
<dbReference type="GO" id="GO:0005524">
    <property type="term" value="F:ATP binding"/>
    <property type="evidence" value="ECO:0007669"/>
    <property type="project" value="UniProtKB-UniRule"/>
</dbReference>
<sequence>MTKADGAAAETVLFAQGDFGLSMKKPEESRRPNERADEKSFWYDHVFTGAQDEVYDCVGRPMLQDALEGYNVTLFAYGQTGSGKTFSIQGPAGKGIVDDDFAGLVPRFCKDLLSVAQESLEMDATLSIKIALSMIEIYNEKVRDLLETRKSKNDPLSDLEIHETKDKKIYVEGLSLHTVTNYNRFVSLMQRGLANRQVSETNMNEHSSRSHSILQIYLAQTHDPPRPDAKDVESVINIVDLAGSERQGKTQSTGERFEESKKINHSLMMLGRALNTFSDGKAEYVPLRESKLTRLLSESFGGNARTWMLACVSPSAYNYHESMSTLQYAQNAKAIVNKAKVNAMQEKLELKQLQQKYGSLEKLFDAEREKTRQLQLELQQRGEVIHQLQTELAESKAVSSCPDNLPPLLPLRNPNMFIGRAHLSLKNIIELNSNYVTLPLITDREDCDGAILMVSTYPLRKIKAQGDEVVKVRDLLGKRMDLVVHVIGAKNIPAQYTSSVYCKYVFRHAEKDVYQTRELPGPNPEFDYKKRFAFGSLTQQLVDYLASANVLTFEVLGQGKQAAYLAWSPKTPPAVEASDG</sequence>
<evidence type="ECO:0000256" key="3">
    <source>
        <dbReference type="PROSITE-ProRule" id="PRU00283"/>
    </source>
</evidence>